<dbReference type="Pfam" id="PF13191">
    <property type="entry name" value="AAA_16"/>
    <property type="match status" value="1"/>
</dbReference>
<evidence type="ECO:0000256" key="2">
    <source>
        <dbReference type="ARBA" id="ARBA00022741"/>
    </source>
</evidence>
<dbReference type="PROSITE" id="PS00107">
    <property type="entry name" value="PROTEIN_KINASE_ATP"/>
    <property type="match status" value="1"/>
</dbReference>
<protein>
    <submittedName>
        <fullName evidence="7">Uncharacterized protein</fullName>
    </submittedName>
</protein>
<dbReference type="PANTHER" id="PTHR45138:SF9">
    <property type="entry name" value="DIGUANYLATE CYCLASE DGCM-RELATED"/>
    <property type="match status" value="1"/>
</dbReference>
<comment type="caution">
    <text evidence="7">The sequence shown here is derived from an EMBL/GenBank/DDBJ whole genome shotgun (WGS) entry which is preliminary data.</text>
</comment>
<gene>
    <name evidence="7" type="ORF">MB27_14350</name>
</gene>
<dbReference type="GO" id="GO:0043709">
    <property type="term" value="P:cell adhesion involved in single-species biofilm formation"/>
    <property type="evidence" value="ECO:0007669"/>
    <property type="project" value="TreeGrafter"/>
</dbReference>
<keyword evidence="2 4" id="KW-0547">Nucleotide-binding</keyword>
<dbReference type="PROSITE" id="PS50011">
    <property type="entry name" value="PROTEIN_KINASE_DOM"/>
    <property type="match status" value="1"/>
</dbReference>
<dbReference type="GO" id="GO:0005886">
    <property type="term" value="C:plasma membrane"/>
    <property type="evidence" value="ECO:0007669"/>
    <property type="project" value="TreeGrafter"/>
</dbReference>
<organism evidence="7 8">
    <name type="scientific">Actinoplanes utahensis</name>
    <dbReference type="NCBI Taxonomy" id="1869"/>
    <lineage>
        <taxon>Bacteria</taxon>
        <taxon>Bacillati</taxon>
        <taxon>Actinomycetota</taxon>
        <taxon>Actinomycetes</taxon>
        <taxon>Micromonosporales</taxon>
        <taxon>Micromonosporaceae</taxon>
        <taxon>Actinoplanes</taxon>
    </lineage>
</organism>
<dbReference type="Gene3D" id="1.10.510.10">
    <property type="entry name" value="Transferase(Phosphotransferase) domain 1"/>
    <property type="match status" value="1"/>
</dbReference>
<dbReference type="EMBL" id="JRTT01000014">
    <property type="protein sequence ID" value="KHD76966.1"/>
    <property type="molecule type" value="Genomic_DNA"/>
</dbReference>
<dbReference type="InterPro" id="IPR003018">
    <property type="entry name" value="GAF"/>
</dbReference>
<dbReference type="InterPro" id="IPR043128">
    <property type="entry name" value="Rev_trsase/Diguanyl_cyclase"/>
</dbReference>
<dbReference type="SMART" id="SM00220">
    <property type="entry name" value="S_TKc"/>
    <property type="match status" value="1"/>
</dbReference>
<evidence type="ECO:0000256" key="1">
    <source>
        <dbReference type="ARBA" id="ARBA00004167"/>
    </source>
</evidence>
<dbReference type="InterPro" id="IPR029787">
    <property type="entry name" value="Nucleotide_cyclase"/>
</dbReference>
<dbReference type="GO" id="GO:0052621">
    <property type="term" value="F:diguanylate cyclase activity"/>
    <property type="evidence" value="ECO:0007669"/>
    <property type="project" value="TreeGrafter"/>
</dbReference>
<dbReference type="SMART" id="SM00267">
    <property type="entry name" value="GGDEF"/>
    <property type="match status" value="1"/>
</dbReference>
<evidence type="ECO:0000259" key="6">
    <source>
        <dbReference type="PROSITE" id="PS50887"/>
    </source>
</evidence>
<evidence type="ECO:0000256" key="3">
    <source>
        <dbReference type="ARBA" id="ARBA00022840"/>
    </source>
</evidence>
<dbReference type="SUPFAM" id="SSF56112">
    <property type="entry name" value="Protein kinase-like (PK-like)"/>
    <property type="match status" value="1"/>
</dbReference>
<dbReference type="RefSeq" id="WP_043524928.1">
    <property type="nucleotide sequence ID" value="NZ_BOMZ01000002.1"/>
</dbReference>
<dbReference type="InterPro" id="IPR041664">
    <property type="entry name" value="AAA_16"/>
</dbReference>
<dbReference type="Pfam" id="PF13185">
    <property type="entry name" value="GAF_2"/>
    <property type="match status" value="1"/>
</dbReference>
<dbReference type="eggNOG" id="COG0515">
    <property type="taxonomic scope" value="Bacteria"/>
</dbReference>
<dbReference type="PROSITE" id="PS50887">
    <property type="entry name" value="GGDEF"/>
    <property type="match status" value="1"/>
</dbReference>
<feature type="domain" description="Protein kinase" evidence="5">
    <location>
        <begin position="4"/>
        <end position="264"/>
    </location>
</feature>
<proteinExistence type="predicted"/>
<evidence type="ECO:0000313" key="7">
    <source>
        <dbReference type="EMBL" id="KHD76966.1"/>
    </source>
</evidence>
<dbReference type="InterPro" id="IPR008271">
    <property type="entry name" value="Ser/Thr_kinase_AS"/>
</dbReference>
<dbReference type="OrthoDB" id="5521237at2"/>
<dbReference type="eggNOG" id="COG3706">
    <property type="taxonomic scope" value="Bacteria"/>
</dbReference>
<evidence type="ECO:0000259" key="5">
    <source>
        <dbReference type="PROSITE" id="PS50011"/>
    </source>
</evidence>
<dbReference type="PROSITE" id="PS00108">
    <property type="entry name" value="PROTEIN_KINASE_ST"/>
    <property type="match status" value="1"/>
</dbReference>
<dbReference type="SUPFAM" id="SSF55073">
    <property type="entry name" value="Nucleotide cyclase"/>
    <property type="match status" value="1"/>
</dbReference>
<keyword evidence="3 4" id="KW-0067">ATP-binding</keyword>
<dbReference type="STRING" id="1869.MB27_14350"/>
<dbReference type="InterPro" id="IPR011009">
    <property type="entry name" value="Kinase-like_dom_sf"/>
</dbReference>
<dbReference type="eggNOG" id="COG3899">
    <property type="taxonomic scope" value="Bacteria"/>
</dbReference>
<feature type="binding site" evidence="4">
    <location>
        <position position="32"/>
    </location>
    <ligand>
        <name>ATP</name>
        <dbReference type="ChEBI" id="CHEBI:30616"/>
    </ligand>
</feature>
<dbReference type="GO" id="GO:0005524">
    <property type="term" value="F:ATP binding"/>
    <property type="evidence" value="ECO:0007669"/>
    <property type="project" value="UniProtKB-UniRule"/>
</dbReference>
<reference evidence="7 8" key="1">
    <citation type="submission" date="2014-10" db="EMBL/GenBank/DDBJ databases">
        <title>Draft genome sequence of Actinoplanes utahensis NRRL 12052.</title>
        <authorList>
            <person name="Velasco-Bucheli B."/>
            <person name="del Cerro C."/>
            <person name="Hormigo D."/>
            <person name="Garcia J.L."/>
            <person name="Acebal C."/>
            <person name="Arroyo M."/>
            <person name="de la Mata I."/>
        </authorList>
    </citation>
    <scope>NUCLEOTIDE SEQUENCE [LARGE SCALE GENOMIC DNA]</scope>
    <source>
        <strain evidence="7 8">NRRL 12052</strain>
    </source>
</reference>
<dbReference type="SUPFAM" id="SSF52540">
    <property type="entry name" value="P-loop containing nucleoside triphosphate hydrolases"/>
    <property type="match status" value="1"/>
</dbReference>
<accession>A0A0A6UNG7</accession>
<dbReference type="Pfam" id="PF00069">
    <property type="entry name" value="Pkinase"/>
    <property type="match status" value="1"/>
</dbReference>
<comment type="subcellular location">
    <subcellularLocation>
        <location evidence="1">Membrane</location>
        <topology evidence="1">Single-pass membrane protein</topology>
    </subcellularLocation>
</comment>
<dbReference type="SMART" id="SM00065">
    <property type="entry name" value="GAF"/>
    <property type="match status" value="2"/>
</dbReference>
<evidence type="ECO:0000256" key="4">
    <source>
        <dbReference type="PROSITE-ProRule" id="PRU10141"/>
    </source>
</evidence>
<feature type="domain" description="GGDEF" evidence="6">
    <location>
        <begin position="1559"/>
        <end position="1687"/>
    </location>
</feature>
<dbReference type="NCBIfam" id="TIGR00254">
    <property type="entry name" value="GGDEF"/>
    <property type="match status" value="1"/>
</dbReference>
<dbReference type="CDD" id="cd01949">
    <property type="entry name" value="GGDEF"/>
    <property type="match status" value="1"/>
</dbReference>
<dbReference type="CDD" id="cd14014">
    <property type="entry name" value="STKc_PknB_like"/>
    <property type="match status" value="1"/>
</dbReference>
<dbReference type="InterPro" id="IPR000719">
    <property type="entry name" value="Prot_kinase_dom"/>
</dbReference>
<dbReference type="Gene3D" id="3.30.70.270">
    <property type="match status" value="1"/>
</dbReference>
<dbReference type="SUPFAM" id="SSF55781">
    <property type="entry name" value="GAF domain-like"/>
    <property type="match status" value="2"/>
</dbReference>
<dbReference type="eggNOG" id="COG2203">
    <property type="taxonomic scope" value="Bacteria"/>
</dbReference>
<dbReference type="Proteomes" id="UP000054537">
    <property type="component" value="Unassembled WGS sequence"/>
</dbReference>
<name>A0A0A6UNG7_ACTUT</name>
<dbReference type="InterPro" id="IPR050469">
    <property type="entry name" value="Diguanylate_Cyclase"/>
</dbReference>
<dbReference type="GO" id="GO:1902201">
    <property type="term" value="P:negative regulation of bacterial-type flagellum-dependent cell motility"/>
    <property type="evidence" value="ECO:0007669"/>
    <property type="project" value="TreeGrafter"/>
</dbReference>
<dbReference type="PANTHER" id="PTHR45138">
    <property type="entry name" value="REGULATORY COMPONENTS OF SENSORY TRANSDUCTION SYSTEM"/>
    <property type="match status" value="1"/>
</dbReference>
<sequence>MPGLRGWTEIGRGAHSVVYRAVRPDGAEVAVKVLPDGAARTPLYREAAWTAICRHPGLPEVYDAGEVDGRPYLVMELVTGNRLGDLLRAGRLTPARVALIGADIAEALTAVHRAGLVHRDVKPDNVMVGADGRARLVDLGMAARSGELCGDEIAGTLTYTAPEQNGSLRRPVDARSDLYSLGVVLYECLAGRPPFRAADTGELMRLHAVAAPPALPAPEGNRAEGPLAAVVARLLAKDPDDRYAGAPGLAADLRSVAAAPDAALTVGAADRPVTPAEPPLAGRERELGELAGCWARIRDGARVAVIRGEAGLGRSRLLREFAGRLHGAGVTVLRGAGRPGDPPLAVLSQMVDALAARAEPDLLRAAAGAAAPYLGRLSPVLRKVVNVAPVLSEDSGAYPRAVAAFLAGLARQSGGAVLAIDDAHWLDDTTAQVLRQVLTQHATAPLLILVTTDTGVPVVWGGEDAAGIVLEPLDDTAARQQFAAICGGYPVAAGLPERFAARAGGRPLTLSVLLRGAIDAGVLVPRDGRLHIDSERLQHLQIPDDLEGLLLSRIDGLGAAGREMLTAAAIVGLRFDAGTAALVAGRDEAEARDCFGTAAGRGILEDGDGGYWFVHERVHRALLGALTPERRRDLHQRAAEVTAGEAADARARYATARHRLAGHPGRAPRRTVSACLAAARSALGEHAALDAIGFLEAARPYADGADPVTADALTETLGRAYAQAGRLVEAEEQFRAALGATADPMRRAGLHEQLAQLHLGRWQIDRSLREVELGLAALGADPARGPVRRVVSGLGYLLGAVLVERTRIGFGTADPDRLARRRQLFALYAAGSYAALLSTRLPLMADHELRARYAAARIGPSEEYIRQVGHNAALQQSVTRRPAKRSFARAGRVAAELGSPAGAAYVEYLRRLTETQTGDPDLDEYLHWLRRHSALLTPSDNLNLALAVSARHDLRGRRARTHAAVEQAFGYLGAPDLQHGAVSRLYGAGGTVDLDDAAALLDEPDAALGGGAGRLMPLVTIITAAYHQHEFGDVFDRATTAFRALRIRPLALAATLRTVYVAIAYGRLEQLRGAGPEQRAAATAEAGRAVRDLRDASIGGRGACRELAAHHALVTAMLAWDTAGSERARRRARDLLVKAERRAGDHDVPAVTAGTMLMRARIAAYAGRAEEAAAHAGAAVRLAGDLGMLEFAYVVRREFGVGGDVVRRSATEDGTADRRRLAALERLSRTVSGMIALDALSRAVLDETVLILNAERAYLFLADDDDRLLPFSGRDAHGADLAILTDYGSTIVERVWRTGEPVVVTGTDEGAALGSASVVLHGLRSIMAAPLVLDGRMLGVVYLDSRVAKGMFTGADVGILSAITQHVAAAVETARAAQLAVAVRAAEQQRDMADMLRESLIRFSRSLDPAAVLAELHAALARVLPADGSWLVRASEDGDLALIGAGGGPLERSATLNALLAAPGPVAVTADLGFSAGAHLAVPLHRQGTPVGLVLLTGGSYGPTEITLAAALAEEAMVVYDNAALFARVEYLATTDALTGVSNRRHFFTLAEAMAVASGGFTAVMADIDHFKKINDRYGHQVGDQVITAVAARLRDASPPGGQVGRYGGEEFAAVWPGLDDPAGLAERLRRAVTDRPVETDAGPLTVTVSVGVCPATTGLDAALRAADAALYRAKRDGRDRVACARPAEVACSPV</sequence>
<dbReference type="Gene3D" id="3.30.450.40">
    <property type="match status" value="2"/>
</dbReference>
<dbReference type="Pfam" id="PF00990">
    <property type="entry name" value="GGDEF"/>
    <property type="match status" value="1"/>
</dbReference>
<dbReference type="GO" id="GO:0004672">
    <property type="term" value="F:protein kinase activity"/>
    <property type="evidence" value="ECO:0007669"/>
    <property type="project" value="InterPro"/>
</dbReference>
<dbReference type="InterPro" id="IPR027417">
    <property type="entry name" value="P-loop_NTPase"/>
</dbReference>
<dbReference type="InterPro" id="IPR029016">
    <property type="entry name" value="GAF-like_dom_sf"/>
</dbReference>
<keyword evidence="8" id="KW-1185">Reference proteome</keyword>
<dbReference type="InterPro" id="IPR017441">
    <property type="entry name" value="Protein_kinase_ATP_BS"/>
</dbReference>
<evidence type="ECO:0000313" key="8">
    <source>
        <dbReference type="Proteomes" id="UP000054537"/>
    </source>
</evidence>
<dbReference type="InterPro" id="IPR000160">
    <property type="entry name" value="GGDEF_dom"/>
</dbReference>